<keyword evidence="5" id="KW-0175">Coiled coil</keyword>
<feature type="domain" description="Histidine kinase" evidence="6">
    <location>
        <begin position="382"/>
        <end position="600"/>
    </location>
</feature>
<dbReference type="PANTHER" id="PTHR43065:SF42">
    <property type="entry name" value="TWO-COMPONENT SENSOR PPRA"/>
    <property type="match status" value="1"/>
</dbReference>
<dbReference type="InterPro" id="IPR003661">
    <property type="entry name" value="HisK_dim/P_dom"/>
</dbReference>
<evidence type="ECO:0000256" key="5">
    <source>
        <dbReference type="SAM" id="Coils"/>
    </source>
</evidence>
<protein>
    <recommendedName>
        <fullName evidence="2">histidine kinase</fullName>
        <ecNumber evidence="2">2.7.13.3</ecNumber>
    </recommendedName>
</protein>
<dbReference type="SMART" id="SM00388">
    <property type="entry name" value="HisKA"/>
    <property type="match status" value="1"/>
</dbReference>
<dbReference type="CDD" id="cd18774">
    <property type="entry name" value="PDC2_HK_sensor"/>
    <property type="match status" value="1"/>
</dbReference>
<dbReference type="Gene3D" id="1.10.287.130">
    <property type="match status" value="1"/>
</dbReference>
<dbReference type="InterPro" id="IPR036097">
    <property type="entry name" value="HisK_dim/P_sf"/>
</dbReference>
<evidence type="ECO:0000256" key="3">
    <source>
        <dbReference type="ARBA" id="ARBA00022553"/>
    </source>
</evidence>
<dbReference type="PROSITE" id="PS50110">
    <property type="entry name" value="RESPONSE_REGULATORY"/>
    <property type="match status" value="1"/>
</dbReference>
<dbReference type="EC" id="2.7.13.3" evidence="2"/>
<dbReference type="PANTHER" id="PTHR43065">
    <property type="entry name" value="SENSOR HISTIDINE KINASE"/>
    <property type="match status" value="1"/>
</dbReference>
<dbReference type="InterPro" id="IPR011006">
    <property type="entry name" value="CheY-like_superfamily"/>
</dbReference>
<reference evidence="8 9" key="1">
    <citation type="submission" date="2023-10" db="EMBL/GenBank/DDBJ databases">
        <title>Noviherbaspirillum sp. CPCC 100848 genome assembly.</title>
        <authorList>
            <person name="Li X.Y."/>
            <person name="Fang X.M."/>
        </authorList>
    </citation>
    <scope>NUCLEOTIDE SEQUENCE [LARGE SCALE GENOMIC DNA]</scope>
    <source>
        <strain evidence="8 9">CPCC 100848</strain>
    </source>
</reference>
<dbReference type="Pfam" id="PF02518">
    <property type="entry name" value="HATPase_c"/>
    <property type="match status" value="1"/>
</dbReference>
<comment type="catalytic activity">
    <reaction evidence="1">
        <text>ATP + protein L-histidine = ADP + protein N-phospho-L-histidine.</text>
        <dbReference type="EC" id="2.7.13.3"/>
    </reaction>
</comment>
<dbReference type="Gene3D" id="3.40.50.2300">
    <property type="match status" value="1"/>
</dbReference>
<name>A0ABU6J8T2_9BURK</name>
<dbReference type="Gene3D" id="3.30.565.10">
    <property type="entry name" value="Histidine kinase-like ATPase, C-terminal domain"/>
    <property type="match status" value="1"/>
</dbReference>
<keyword evidence="3 4" id="KW-0597">Phosphoprotein</keyword>
<feature type="domain" description="Response regulatory" evidence="7">
    <location>
        <begin position="622"/>
        <end position="732"/>
    </location>
</feature>
<dbReference type="InterPro" id="IPR036890">
    <property type="entry name" value="HATPase_C_sf"/>
</dbReference>
<dbReference type="PRINTS" id="PR00344">
    <property type="entry name" value="BCTRLSENSOR"/>
</dbReference>
<dbReference type="GO" id="GO:0005524">
    <property type="term" value="F:ATP binding"/>
    <property type="evidence" value="ECO:0007669"/>
    <property type="project" value="UniProtKB-KW"/>
</dbReference>
<evidence type="ECO:0000313" key="8">
    <source>
        <dbReference type="EMBL" id="MEC4719925.1"/>
    </source>
</evidence>
<dbReference type="SUPFAM" id="SSF52172">
    <property type="entry name" value="CheY-like"/>
    <property type="match status" value="1"/>
</dbReference>
<comment type="caution">
    <text evidence="8">The sequence shown here is derived from an EMBL/GenBank/DDBJ whole genome shotgun (WGS) entry which is preliminary data.</text>
</comment>
<feature type="modified residue" description="4-aspartylphosphate" evidence="4">
    <location>
        <position position="672"/>
    </location>
</feature>
<evidence type="ECO:0000256" key="2">
    <source>
        <dbReference type="ARBA" id="ARBA00012438"/>
    </source>
</evidence>
<dbReference type="PROSITE" id="PS50109">
    <property type="entry name" value="HIS_KIN"/>
    <property type="match status" value="1"/>
</dbReference>
<organism evidence="8 9">
    <name type="scientific">Noviherbaspirillum album</name>
    <dbReference type="NCBI Taxonomy" id="3080276"/>
    <lineage>
        <taxon>Bacteria</taxon>
        <taxon>Pseudomonadati</taxon>
        <taxon>Pseudomonadota</taxon>
        <taxon>Betaproteobacteria</taxon>
        <taxon>Burkholderiales</taxon>
        <taxon>Oxalobacteraceae</taxon>
        <taxon>Noviherbaspirillum</taxon>
    </lineage>
</organism>
<sequence>MRFRSQLLLLVLSVLIPAFLASAWGVWYVYSDEQKSQEKNLLETARSFATVVDNDLRIREATLRTLANSTVLEQGDIREFYQFAKSMAPTPESTIILRHASGRQLMNTRRPYGEVLPLKSASNLAELRSASSPTDTVVSDLFASQVAKRLDFAIQVPVKHNVHSNRYLEMGVNVSELQSILMRQRFPSNWITTIVDRRGVVLARSHDPEQFVGKTISKRTQQILSSSRNGIYYSVTLDEIPVKAYYSRVPISEWNVLISIPESEVRQTAVEAASILAASSIFLLAIAVVAASWLASRAIRTIEDLGAAAERMAGNEEVVYKPQGIQELDAVARRMSDASARIRQATQELELRVAEASIKAERAERALQQSQKLEALGRLTGGIAHEFNNVLQTISSAVQLAKLVPKPEHVVPLMETCIKAVDRATALTSQLSAFGRAQEAKLSTVLLNQQIEEFKGLVSGILPSNIDFKIRFSEVSWPVTVDTLQFELAFLNIVINARDAMPNGGTLSVETCNRHLNEPYQGLPAGDYVCIQITDTGSGMSAEVMAKAFEPFFTTKPVGKGTGLGLAQAYGFARQSHGALALHSVEGQGTMVEFYLPRAAGQPMQAHHARENDERMSTPAGTLLFVEDDPLVRETMVRALTNAGMDVIAAANADEALDILESGVKVHSVLSDVMMPGKINGVGLAKAILAKSNAIRIILASGYSDTRVDLPEVRVIAKPYRLNDVLSMLGEK</sequence>
<dbReference type="EMBL" id="JAWIIV010000008">
    <property type="protein sequence ID" value="MEC4719925.1"/>
    <property type="molecule type" value="Genomic_DNA"/>
</dbReference>
<dbReference type="SUPFAM" id="SSF47384">
    <property type="entry name" value="Homodimeric domain of signal transducing histidine kinase"/>
    <property type="match status" value="1"/>
</dbReference>
<dbReference type="Pfam" id="PF00072">
    <property type="entry name" value="Response_reg"/>
    <property type="match status" value="1"/>
</dbReference>
<dbReference type="InterPro" id="IPR005467">
    <property type="entry name" value="His_kinase_dom"/>
</dbReference>
<dbReference type="Gene3D" id="3.30.450.20">
    <property type="entry name" value="PAS domain"/>
    <property type="match status" value="1"/>
</dbReference>
<dbReference type="RefSeq" id="WP_326506634.1">
    <property type="nucleotide sequence ID" value="NZ_JAWIIV010000008.1"/>
</dbReference>
<dbReference type="SMART" id="SM00448">
    <property type="entry name" value="REC"/>
    <property type="match status" value="1"/>
</dbReference>
<keyword evidence="8" id="KW-0547">Nucleotide-binding</keyword>
<evidence type="ECO:0000256" key="4">
    <source>
        <dbReference type="PROSITE-ProRule" id="PRU00169"/>
    </source>
</evidence>
<dbReference type="InterPro" id="IPR004358">
    <property type="entry name" value="Sig_transdc_His_kin-like_C"/>
</dbReference>
<keyword evidence="8" id="KW-0067">ATP-binding</keyword>
<evidence type="ECO:0000313" key="9">
    <source>
        <dbReference type="Proteomes" id="UP001352263"/>
    </source>
</evidence>
<feature type="coiled-coil region" evidence="5">
    <location>
        <begin position="328"/>
        <end position="373"/>
    </location>
</feature>
<keyword evidence="9" id="KW-1185">Reference proteome</keyword>
<accession>A0ABU6J8T2</accession>
<dbReference type="InterPro" id="IPR003594">
    <property type="entry name" value="HATPase_dom"/>
</dbReference>
<gene>
    <name evidence="8" type="ORF">RY831_12255</name>
</gene>
<evidence type="ECO:0000256" key="1">
    <source>
        <dbReference type="ARBA" id="ARBA00000085"/>
    </source>
</evidence>
<proteinExistence type="predicted"/>
<dbReference type="InterPro" id="IPR001789">
    <property type="entry name" value="Sig_transdc_resp-reg_receiver"/>
</dbReference>
<dbReference type="Proteomes" id="UP001352263">
    <property type="component" value="Unassembled WGS sequence"/>
</dbReference>
<dbReference type="SMART" id="SM00387">
    <property type="entry name" value="HATPase_c"/>
    <property type="match status" value="1"/>
</dbReference>
<evidence type="ECO:0000259" key="6">
    <source>
        <dbReference type="PROSITE" id="PS50109"/>
    </source>
</evidence>
<evidence type="ECO:0000259" key="7">
    <source>
        <dbReference type="PROSITE" id="PS50110"/>
    </source>
</evidence>
<dbReference type="SUPFAM" id="SSF55874">
    <property type="entry name" value="ATPase domain of HSP90 chaperone/DNA topoisomerase II/histidine kinase"/>
    <property type="match status" value="1"/>
</dbReference>